<protein>
    <recommendedName>
        <fullName evidence="8">RING-type domain-containing protein</fullName>
    </recommendedName>
</protein>
<dbReference type="InterPro" id="IPR013083">
    <property type="entry name" value="Znf_RING/FYVE/PHD"/>
</dbReference>
<dbReference type="GO" id="GO:0005509">
    <property type="term" value="F:calcium ion binding"/>
    <property type="evidence" value="ECO:0007669"/>
    <property type="project" value="InterPro"/>
</dbReference>
<dbReference type="Gene3D" id="3.30.40.10">
    <property type="entry name" value="Zinc/RING finger domain, C3HC4 (zinc finger)"/>
    <property type="match status" value="1"/>
</dbReference>
<dbReference type="InterPro" id="IPR018247">
    <property type="entry name" value="EF_Hand_1_Ca_BS"/>
</dbReference>
<dbReference type="InterPro" id="IPR002048">
    <property type="entry name" value="EF_hand_dom"/>
</dbReference>
<dbReference type="InterPro" id="IPR011992">
    <property type="entry name" value="EF-hand-dom_pair"/>
</dbReference>
<sequence>MPRPHASPSSGPPPCAASRTSPRPPRASRSAPQPRRRRQRSRQPPPPWPPLPPPADSPPSRSPSPSPPPPPASPPRPSPPPFDGCADDCWDSRDGYCDDGGPGHDYSLCEYGHDCWDCGARFIDFSSCQLEPDPLLVAVIICAWLFAIIFAMILGQSQPQQAQAQGQARTAEGGESAIGMPNEEVPDSLPADPIDSTRSDGKLGRVLAGTISGHVAECPICMEGLCLRPCAVFVRGARRTCPHYIHEDCAEMLENARSTVDRESGTGLMCPLCRTDSAAIRLMPRIEDNPRAWFAAADAAGDGRLSRREAELALVSQFPLNYVELSASLDECWRRWDHDGSGFISTEEFVAPGTGLLDYARKYLLRETPAPAVAVAMIY</sequence>
<feature type="compositionally biased region" description="Pro residues" evidence="3">
    <location>
        <begin position="43"/>
        <end position="82"/>
    </location>
</feature>
<dbReference type="SUPFAM" id="SSF47473">
    <property type="entry name" value="EF-hand"/>
    <property type="match status" value="1"/>
</dbReference>
<feature type="compositionally biased region" description="Low complexity" evidence="3">
    <location>
        <begin position="164"/>
        <end position="174"/>
    </location>
</feature>
<dbReference type="AlphaFoldDB" id="A0A7S3S931"/>
<feature type="compositionally biased region" description="Pro residues" evidence="3">
    <location>
        <begin position="1"/>
        <end position="15"/>
    </location>
</feature>
<feature type="transmembrane region" description="Helical" evidence="4">
    <location>
        <begin position="135"/>
        <end position="155"/>
    </location>
</feature>
<dbReference type="PROSITE" id="PS50222">
    <property type="entry name" value="EF_HAND_2"/>
    <property type="match status" value="1"/>
</dbReference>
<name>A0A7S3S931_EMIHU</name>
<feature type="region of interest" description="Disordered" evidence="3">
    <location>
        <begin position="164"/>
        <end position="196"/>
    </location>
</feature>
<dbReference type="EMBL" id="HBIR01021610">
    <property type="protein sequence ID" value="CAE0547824.1"/>
    <property type="molecule type" value="Transcribed_RNA"/>
</dbReference>
<dbReference type="InterPro" id="IPR001841">
    <property type="entry name" value="Znf_RING"/>
</dbReference>
<evidence type="ECO:0000256" key="3">
    <source>
        <dbReference type="SAM" id="MobiDB-lite"/>
    </source>
</evidence>
<evidence type="ECO:0000256" key="4">
    <source>
        <dbReference type="SAM" id="Phobius"/>
    </source>
</evidence>
<gene>
    <name evidence="7" type="ORF">EHUX00137_LOCUS16454</name>
</gene>
<keyword evidence="2" id="KW-0863">Zinc-finger</keyword>
<proteinExistence type="predicted"/>
<keyword evidence="1" id="KW-0106">Calcium</keyword>
<evidence type="ECO:0000256" key="1">
    <source>
        <dbReference type="ARBA" id="ARBA00022837"/>
    </source>
</evidence>
<evidence type="ECO:0000259" key="5">
    <source>
        <dbReference type="PROSITE" id="PS50089"/>
    </source>
</evidence>
<evidence type="ECO:0000313" key="7">
    <source>
        <dbReference type="EMBL" id="CAE0547824.1"/>
    </source>
</evidence>
<dbReference type="Gene3D" id="1.10.238.10">
    <property type="entry name" value="EF-hand"/>
    <property type="match status" value="1"/>
</dbReference>
<keyword evidence="4" id="KW-0812">Transmembrane</keyword>
<dbReference type="SUPFAM" id="SSF57850">
    <property type="entry name" value="RING/U-box"/>
    <property type="match status" value="1"/>
</dbReference>
<keyword evidence="2" id="KW-0479">Metal-binding</keyword>
<dbReference type="GO" id="GO:0008270">
    <property type="term" value="F:zinc ion binding"/>
    <property type="evidence" value="ECO:0007669"/>
    <property type="project" value="UniProtKB-KW"/>
</dbReference>
<evidence type="ECO:0008006" key="8">
    <source>
        <dbReference type="Google" id="ProtNLM"/>
    </source>
</evidence>
<evidence type="ECO:0000259" key="6">
    <source>
        <dbReference type="PROSITE" id="PS50222"/>
    </source>
</evidence>
<keyword evidence="4" id="KW-0472">Membrane</keyword>
<dbReference type="PROSITE" id="PS50089">
    <property type="entry name" value="ZF_RING_2"/>
    <property type="match status" value="1"/>
</dbReference>
<feature type="compositionally biased region" description="Low complexity" evidence="3">
    <location>
        <begin position="16"/>
        <end position="33"/>
    </location>
</feature>
<keyword evidence="4" id="KW-1133">Transmembrane helix</keyword>
<organism evidence="7">
    <name type="scientific">Emiliania huxleyi</name>
    <name type="common">Coccolithophore</name>
    <name type="synonym">Pontosphaera huxleyi</name>
    <dbReference type="NCBI Taxonomy" id="2903"/>
    <lineage>
        <taxon>Eukaryota</taxon>
        <taxon>Haptista</taxon>
        <taxon>Haptophyta</taxon>
        <taxon>Prymnesiophyceae</taxon>
        <taxon>Isochrysidales</taxon>
        <taxon>Noelaerhabdaceae</taxon>
        <taxon>Emiliania</taxon>
    </lineage>
</organism>
<evidence type="ECO:0000256" key="2">
    <source>
        <dbReference type="PROSITE-ProRule" id="PRU00175"/>
    </source>
</evidence>
<feature type="region of interest" description="Disordered" evidence="3">
    <location>
        <begin position="1"/>
        <end position="85"/>
    </location>
</feature>
<keyword evidence="2" id="KW-0862">Zinc</keyword>
<dbReference type="PROSITE" id="PS00018">
    <property type="entry name" value="EF_HAND_1"/>
    <property type="match status" value="1"/>
</dbReference>
<feature type="domain" description="RING-type" evidence="5">
    <location>
        <begin position="218"/>
        <end position="274"/>
    </location>
</feature>
<reference evidence="7" key="1">
    <citation type="submission" date="2021-01" db="EMBL/GenBank/DDBJ databases">
        <authorList>
            <person name="Corre E."/>
            <person name="Pelletier E."/>
            <person name="Niang G."/>
            <person name="Scheremetjew M."/>
            <person name="Finn R."/>
            <person name="Kale V."/>
            <person name="Holt S."/>
            <person name="Cochrane G."/>
            <person name="Meng A."/>
            <person name="Brown T."/>
            <person name="Cohen L."/>
        </authorList>
    </citation>
    <scope>NUCLEOTIDE SEQUENCE</scope>
    <source>
        <strain evidence="7">379</strain>
    </source>
</reference>
<accession>A0A7S3S931</accession>
<feature type="domain" description="EF-hand" evidence="6">
    <location>
        <begin position="324"/>
        <end position="359"/>
    </location>
</feature>